<keyword evidence="5" id="KW-0677">Repeat</keyword>
<proteinExistence type="predicted"/>
<dbReference type="FunFam" id="1.10.260.100:FF:000008">
    <property type="entry name" value="Protein TIC 40, chloroplastic"/>
    <property type="match status" value="1"/>
</dbReference>
<organism evidence="17 18">
    <name type="scientific">Oryza sativa subsp. japonica</name>
    <name type="common">Rice</name>
    <dbReference type="NCBI Taxonomy" id="39947"/>
    <lineage>
        <taxon>Eukaryota</taxon>
        <taxon>Viridiplantae</taxon>
        <taxon>Streptophyta</taxon>
        <taxon>Embryophyta</taxon>
        <taxon>Tracheophyta</taxon>
        <taxon>Spermatophyta</taxon>
        <taxon>Magnoliopsida</taxon>
        <taxon>Liliopsida</taxon>
        <taxon>Poales</taxon>
        <taxon>Poaceae</taxon>
        <taxon>BOP clade</taxon>
        <taxon>Oryzoideae</taxon>
        <taxon>Oryzeae</taxon>
        <taxon>Oryzinae</taxon>
        <taxon>Oryza</taxon>
        <taxon>Oryza sativa</taxon>
    </lineage>
</organism>
<dbReference type="Proteomes" id="UP000000763">
    <property type="component" value="Chromosome 4"/>
</dbReference>
<keyword evidence="7" id="KW-0653">Protein transport</keyword>
<evidence type="ECO:0000256" key="1">
    <source>
        <dbReference type="ARBA" id="ARBA00022448"/>
    </source>
</evidence>
<keyword evidence="6" id="KW-1001">Plastid inner membrane</keyword>
<evidence type="ECO:0000256" key="2">
    <source>
        <dbReference type="ARBA" id="ARBA00022528"/>
    </source>
</evidence>
<keyword evidence="10" id="KW-0472">Membrane</keyword>
<comment type="function">
    <text evidence="11">Involved in protein precursor import into chloroplasts. Part of the motor complex consisting of a co-chaperone (TIC40) and a chaperone (HSP93) associated with the import channel (TIC110). Causes the release of bound transit peptides from TIC110 and stimulates ATP hydrolysis by HSP93. Involved in reinsertion of proteins from the chloroplast stroma into the inner membrane.</text>
</comment>
<comment type="subcellular location">
    <subcellularLocation>
        <location evidence="12">Plastid</location>
        <location evidence="12">Chloroplast inner membrane</location>
        <topology evidence="12">Single-pass membrane protein</topology>
    </subcellularLocation>
</comment>
<reference evidence="18" key="2">
    <citation type="journal article" date="2008" name="Nucleic Acids Res.">
        <title>The rice annotation project database (RAP-DB): 2008 update.</title>
        <authorList>
            <consortium name="The rice annotation project (RAP)"/>
        </authorList>
    </citation>
    <scope>GENOME REANNOTATION</scope>
    <source>
        <strain evidence="18">cv. Nipponbare</strain>
    </source>
</reference>
<evidence type="ECO:0000256" key="9">
    <source>
        <dbReference type="ARBA" id="ARBA00022989"/>
    </source>
</evidence>
<dbReference type="Gene3D" id="1.10.260.100">
    <property type="match status" value="1"/>
</dbReference>
<dbReference type="PANTHER" id="PTHR47296:SF1">
    <property type="entry name" value="PROTEIN TIC 40, CHLOROPLASTIC"/>
    <property type="match status" value="1"/>
</dbReference>
<evidence type="ECO:0000256" key="4">
    <source>
        <dbReference type="ARBA" id="ARBA00022692"/>
    </source>
</evidence>
<evidence type="ECO:0000256" key="8">
    <source>
        <dbReference type="ARBA" id="ARBA00022946"/>
    </source>
</evidence>
<feature type="region of interest" description="Disordered" evidence="15">
    <location>
        <begin position="200"/>
        <end position="255"/>
    </location>
</feature>
<evidence type="ECO:0000259" key="16">
    <source>
        <dbReference type="Pfam" id="PF17830"/>
    </source>
</evidence>
<dbReference type="EMBL" id="AL606452">
    <property type="protein sequence ID" value="CAE03131.3"/>
    <property type="molecule type" value="Genomic_DNA"/>
</dbReference>
<dbReference type="PANTHER" id="PTHR47296">
    <property type="entry name" value="PROTEIN TIC 40, CHLOROPLASTIC"/>
    <property type="match status" value="1"/>
</dbReference>
<gene>
    <name evidence="17" type="primary">OJ000114_01.12</name>
</gene>
<dbReference type="GO" id="GO:0009706">
    <property type="term" value="C:chloroplast inner membrane"/>
    <property type="evidence" value="ECO:0007669"/>
    <property type="project" value="UniProtKB-SubCell"/>
</dbReference>
<keyword evidence="8" id="KW-0809">Transit peptide</keyword>
<evidence type="ECO:0000256" key="5">
    <source>
        <dbReference type="ARBA" id="ARBA00022737"/>
    </source>
</evidence>
<evidence type="ECO:0000256" key="6">
    <source>
        <dbReference type="ARBA" id="ARBA00022780"/>
    </source>
</evidence>
<evidence type="ECO:0000313" key="17">
    <source>
        <dbReference type="EMBL" id="CAE03131.3"/>
    </source>
</evidence>
<accession>Q7XQG5</accession>
<feature type="region of interest" description="Disordered" evidence="15">
    <location>
        <begin position="127"/>
        <end position="165"/>
    </location>
</feature>
<keyword evidence="2" id="KW-0150">Chloroplast</keyword>
<keyword evidence="1" id="KW-0813">Transport</keyword>
<evidence type="ECO:0000256" key="13">
    <source>
        <dbReference type="ARBA" id="ARBA00070821"/>
    </source>
</evidence>
<keyword evidence="4" id="KW-0812">Transmembrane</keyword>
<sequence>MESLVLASSCSASPRLPPLSAARRRRPSSQTLPATAAASGRRGAGRSKLVVVAAAAAAARGSGNGFEGLKTNGFASMSSSTNSLFDGKGEFTTFLCFYIFKCLKKYAMQQAFKSMMTQAPPNTFGSNSPFPFAMPPQAAPAAPSSYPYSQPRKDTSPQSATVDVSATKVEATGTLEEADVAEQPKKKFAFVDVSPEELQQKELQSSLETVDVKSESKQSETMEDTEQKAPTNGTAFKMNEGSASGTTESSNSGPMLSVDTIEKMMEDPAVQKMVYPNNMGGSPDQWDNRMLDHLKNFDLSSPEVRQQFAQVGMTPEEVVSKIMANPEVAVAFQNPKIQTAIMDCSQNPLNIVKYQNDKEVMDVFMKISQIFPQING</sequence>
<keyword evidence="9" id="KW-1133">Transmembrane helix</keyword>
<evidence type="ECO:0000256" key="15">
    <source>
        <dbReference type="SAM" id="MobiDB-lite"/>
    </source>
</evidence>
<feature type="compositionally biased region" description="Polar residues" evidence="15">
    <location>
        <begin position="241"/>
        <end position="254"/>
    </location>
</feature>
<keyword evidence="3" id="KW-0934">Plastid</keyword>
<protein>
    <recommendedName>
        <fullName evidence="13">Protein TIC 40, chloroplastic</fullName>
    </recommendedName>
    <alternativeName>
        <fullName evidence="14">Translocon at the inner envelope membrane of chloroplasts 40</fullName>
    </alternativeName>
</protein>
<feature type="compositionally biased region" description="Low complexity" evidence="15">
    <location>
        <begin position="139"/>
        <end position="150"/>
    </location>
</feature>
<dbReference type="Pfam" id="PF17830">
    <property type="entry name" value="STI1-HOP_DP"/>
    <property type="match status" value="1"/>
</dbReference>
<feature type="region of interest" description="Disordered" evidence="15">
    <location>
        <begin position="16"/>
        <end position="41"/>
    </location>
</feature>
<evidence type="ECO:0000256" key="10">
    <source>
        <dbReference type="ARBA" id="ARBA00023136"/>
    </source>
</evidence>
<dbReference type="AlphaFoldDB" id="Q7XQG5"/>
<name>Q7XQG5_ORYSJ</name>
<feature type="domain" description="STI1/HOP DP" evidence="16">
    <location>
        <begin position="316"/>
        <end position="367"/>
    </location>
</feature>
<evidence type="ECO:0000313" key="18">
    <source>
        <dbReference type="Proteomes" id="UP000000763"/>
    </source>
</evidence>
<feature type="compositionally biased region" description="Basic and acidic residues" evidence="15">
    <location>
        <begin position="210"/>
        <end position="220"/>
    </location>
</feature>
<reference evidence="18" key="1">
    <citation type="journal article" date="2005" name="Nature">
        <title>The map-based sequence of the rice genome.</title>
        <authorList>
            <consortium name="International rice genome sequencing project (IRGSP)"/>
            <person name="Matsumoto T."/>
            <person name="Wu J."/>
            <person name="Kanamori H."/>
            <person name="Katayose Y."/>
            <person name="Fujisawa M."/>
            <person name="Namiki N."/>
            <person name="Mizuno H."/>
            <person name="Yamamoto K."/>
            <person name="Antonio B.A."/>
            <person name="Baba T."/>
            <person name="Sakata K."/>
            <person name="Nagamura Y."/>
            <person name="Aoki H."/>
            <person name="Arikawa K."/>
            <person name="Arita K."/>
            <person name="Bito T."/>
            <person name="Chiden Y."/>
            <person name="Fujitsuka N."/>
            <person name="Fukunaka R."/>
            <person name="Hamada M."/>
            <person name="Harada C."/>
            <person name="Hayashi A."/>
            <person name="Hijishita S."/>
            <person name="Honda M."/>
            <person name="Hosokawa S."/>
            <person name="Ichikawa Y."/>
            <person name="Idonuma A."/>
            <person name="Iijima M."/>
            <person name="Ikeda M."/>
            <person name="Ikeno M."/>
            <person name="Ito K."/>
            <person name="Ito S."/>
            <person name="Ito T."/>
            <person name="Ito Y."/>
            <person name="Ito Y."/>
            <person name="Iwabuchi A."/>
            <person name="Kamiya K."/>
            <person name="Karasawa W."/>
            <person name="Kurita K."/>
            <person name="Katagiri S."/>
            <person name="Kikuta A."/>
            <person name="Kobayashi H."/>
            <person name="Kobayashi N."/>
            <person name="Machita K."/>
            <person name="Maehara T."/>
            <person name="Masukawa M."/>
            <person name="Mizubayashi T."/>
            <person name="Mukai Y."/>
            <person name="Nagasaki H."/>
            <person name="Nagata Y."/>
            <person name="Naito S."/>
            <person name="Nakashima M."/>
            <person name="Nakama Y."/>
            <person name="Nakamichi Y."/>
            <person name="Nakamura M."/>
            <person name="Meguro A."/>
            <person name="Negishi M."/>
            <person name="Ohta I."/>
            <person name="Ohta T."/>
            <person name="Okamoto M."/>
            <person name="Ono N."/>
            <person name="Saji S."/>
            <person name="Sakaguchi M."/>
            <person name="Sakai K."/>
            <person name="Shibata M."/>
            <person name="Shimokawa T."/>
            <person name="Song J."/>
            <person name="Takazaki Y."/>
            <person name="Terasawa K."/>
            <person name="Tsugane M."/>
            <person name="Tsuji K."/>
            <person name="Ueda S."/>
            <person name="Waki K."/>
            <person name="Yamagata H."/>
            <person name="Yamamoto M."/>
            <person name="Yamamoto S."/>
            <person name="Yamane H."/>
            <person name="Yoshiki S."/>
            <person name="Yoshihara R."/>
            <person name="Yukawa K."/>
            <person name="Zhong H."/>
            <person name="Yano M."/>
            <person name="Yuan Q."/>
            <person name="Ouyang S."/>
            <person name="Liu J."/>
            <person name="Jones K.M."/>
            <person name="Gansberger K."/>
            <person name="Moffat K."/>
            <person name="Hill J."/>
            <person name="Bera J."/>
            <person name="Fadrosh D."/>
            <person name="Jin S."/>
            <person name="Johri S."/>
            <person name="Kim M."/>
            <person name="Overton L."/>
            <person name="Reardon M."/>
            <person name="Tsitrin T."/>
            <person name="Vuong H."/>
            <person name="Weaver B."/>
            <person name="Ciecko A."/>
            <person name="Tallon L."/>
            <person name="Jackson J."/>
            <person name="Pai G."/>
            <person name="Aken S.V."/>
            <person name="Utterback T."/>
            <person name="Reidmuller S."/>
            <person name="Feldblyum T."/>
            <person name="Hsiao J."/>
            <person name="Zismann V."/>
            <person name="Iobst S."/>
            <person name="de Vazeille A.R."/>
            <person name="Buell C.R."/>
            <person name="Ying K."/>
            <person name="Li Y."/>
            <person name="Lu T."/>
            <person name="Huang Y."/>
            <person name="Zhao Q."/>
            <person name="Feng Q."/>
            <person name="Zhang L."/>
            <person name="Zhu J."/>
            <person name="Weng Q."/>
            <person name="Mu J."/>
            <person name="Lu Y."/>
            <person name="Fan D."/>
            <person name="Liu Y."/>
            <person name="Guan J."/>
            <person name="Zhang Y."/>
            <person name="Yu S."/>
            <person name="Liu X."/>
            <person name="Zhang Y."/>
            <person name="Hong G."/>
            <person name="Han B."/>
            <person name="Choisne N."/>
            <person name="Demange N."/>
            <person name="Orjeda G."/>
            <person name="Samain S."/>
            <person name="Cattolico L."/>
            <person name="Pelletier E."/>
            <person name="Couloux A."/>
            <person name="Segurens B."/>
            <person name="Wincker P."/>
            <person name="D'Hont A."/>
            <person name="Scarpelli C."/>
            <person name="Weissenbach J."/>
            <person name="Salanoubat M."/>
            <person name="Quetier F."/>
            <person name="Yu Y."/>
            <person name="Kim H.R."/>
            <person name="Rambo T."/>
            <person name="Currie J."/>
            <person name="Collura K."/>
            <person name="Luo M."/>
            <person name="Yang T."/>
            <person name="Ammiraju J.S.S."/>
            <person name="Engler F."/>
            <person name="Soderlund C."/>
            <person name="Wing R.A."/>
            <person name="Palmer L.E."/>
            <person name="de la Bastide M."/>
            <person name="Spiegel L."/>
            <person name="Nascimento L."/>
            <person name="Zutavern T."/>
            <person name="O'Shaughnessy A."/>
            <person name="Dike S."/>
            <person name="Dedhia N."/>
            <person name="Preston R."/>
            <person name="Balija V."/>
            <person name="McCombie W.R."/>
            <person name="Chow T."/>
            <person name="Chen H."/>
            <person name="Chung M."/>
            <person name="Chen C."/>
            <person name="Shaw J."/>
            <person name="Wu H."/>
            <person name="Hsiao K."/>
            <person name="Chao Y."/>
            <person name="Chu M."/>
            <person name="Cheng C."/>
            <person name="Hour A."/>
            <person name="Lee P."/>
            <person name="Lin S."/>
            <person name="Lin Y."/>
            <person name="Liou J."/>
            <person name="Liu S."/>
            <person name="Hsing Y."/>
            <person name="Raghuvanshi S."/>
            <person name="Mohanty A."/>
            <person name="Bharti A.K."/>
            <person name="Gaur A."/>
            <person name="Gupta V."/>
            <person name="Kumar D."/>
            <person name="Ravi V."/>
            <person name="Vij S."/>
            <person name="Kapur A."/>
            <person name="Khurana P."/>
            <person name="Khurana P."/>
            <person name="Khurana J.P."/>
            <person name="Tyagi A.K."/>
            <person name="Gaikwad K."/>
            <person name="Singh A."/>
            <person name="Dalal V."/>
            <person name="Srivastava S."/>
            <person name="Dixit A."/>
            <person name="Pal A.K."/>
            <person name="Ghazi I.A."/>
            <person name="Yadav M."/>
            <person name="Pandit A."/>
            <person name="Bhargava A."/>
            <person name="Sureshbabu K."/>
            <person name="Batra K."/>
            <person name="Sharma T.R."/>
            <person name="Mohapatra T."/>
            <person name="Singh N.K."/>
            <person name="Messing J."/>
            <person name="Nelson A.B."/>
            <person name="Fuks G."/>
            <person name="Kavchok S."/>
            <person name="Keizer G."/>
            <person name="Linton E."/>
            <person name="Llaca V."/>
            <person name="Song R."/>
            <person name="Tanyolac B."/>
            <person name="Young S."/>
            <person name="Ho-Il K."/>
            <person name="Hahn J.H."/>
            <person name="Sangsakoo G."/>
            <person name="Vanavichit A."/>
            <person name="de Mattos Luiz.A.T."/>
            <person name="Zimmer P.D."/>
            <person name="Malone G."/>
            <person name="Dellagostin O."/>
            <person name="de Oliveira A.C."/>
            <person name="Bevan M."/>
            <person name="Bancroft I."/>
            <person name="Minx P."/>
            <person name="Cordum H."/>
            <person name="Wilson R."/>
            <person name="Cheng Z."/>
            <person name="Jin W."/>
            <person name="Jiang J."/>
            <person name="Leong S.A."/>
            <person name="Iwama H."/>
            <person name="Gojobori T."/>
            <person name="Itoh T."/>
            <person name="Niimura Y."/>
            <person name="Fujii Y."/>
            <person name="Habara T."/>
            <person name="Sakai H."/>
            <person name="Sato Y."/>
            <person name="Wilson G."/>
            <person name="Kumar K."/>
            <person name="McCouch S."/>
            <person name="Juretic N."/>
            <person name="Hoen D."/>
            <person name="Wright S."/>
            <person name="Bruskiewich R."/>
            <person name="Bureau T."/>
            <person name="Miyao A."/>
            <person name="Hirochika H."/>
            <person name="Nishikawa T."/>
            <person name="Kadowaki K."/>
            <person name="Sugiura M."/>
            <person name="Burr B."/>
            <person name="Sasaki T."/>
        </authorList>
    </citation>
    <scope>NUCLEOTIDE SEQUENCE [LARGE SCALE GENOMIC DNA]</scope>
    <source>
        <strain evidence="18">cv. Nipponbare</strain>
    </source>
</reference>
<evidence type="ECO:0000256" key="14">
    <source>
        <dbReference type="ARBA" id="ARBA00082202"/>
    </source>
</evidence>
<dbReference type="GO" id="GO:0015031">
    <property type="term" value="P:protein transport"/>
    <property type="evidence" value="ECO:0007669"/>
    <property type="project" value="UniProtKB-KW"/>
</dbReference>
<evidence type="ECO:0000256" key="7">
    <source>
        <dbReference type="ARBA" id="ARBA00022927"/>
    </source>
</evidence>
<evidence type="ECO:0000256" key="11">
    <source>
        <dbReference type="ARBA" id="ARBA00056414"/>
    </source>
</evidence>
<evidence type="ECO:0000256" key="3">
    <source>
        <dbReference type="ARBA" id="ARBA00022640"/>
    </source>
</evidence>
<evidence type="ECO:0000256" key="12">
    <source>
        <dbReference type="ARBA" id="ARBA00060470"/>
    </source>
</evidence>
<dbReference type="InterPro" id="IPR041243">
    <property type="entry name" value="STI1/HOP_DP"/>
</dbReference>